<proteinExistence type="predicted"/>
<name>A0A6J6CL81_9ZZZZ</name>
<keyword evidence="1" id="KW-0812">Transmembrane</keyword>
<evidence type="ECO:0000313" key="2">
    <source>
        <dbReference type="EMBL" id="CAB4551089.1"/>
    </source>
</evidence>
<protein>
    <submittedName>
        <fullName evidence="2">Unannotated protein</fullName>
    </submittedName>
</protein>
<reference evidence="2" key="1">
    <citation type="submission" date="2020-05" db="EMBL/GenBank/DDBJ databases">
        <authorList>
            <person name="Chiriac C."/>
            <person name="Salcher M."/>
            <person name="Ghai R."/>
            <person name="Kavagutti S V."/>
        </authorList>
    </citation>
    <scope>NUCLEOTIDE SEQUENCE</scope>
</reference>
<accession>A0A6J6CL81</accession>
<organism evidence="2">
    <name type="scientific">freshwater metagenome</name>
    <dbReference type="NCBI Taxonomy" id="449393"/>
    <lineage>
        <taxon>unclassified sequences</taxon>
        <taxon>metagenomes</taxon>
        <taxon>ecological metagenomes</taxon>
    </lineage>
</organism>
<keyword evidence="1" id="KW-0472">Membrane</keyword>
<sequence length="222" mass="23967">MDVPLSPSLPVAKSRRGPFLLVVAIFAVVLYWWWPGLAGAGDPDTDPDVLVIANGAVADAREVVSRRLREEGFTVGWHTPRGAWCDLRSEIDALNLNPSKAVVIFLDPMTSASNCDLGDELLAQRILYQLQVRFGARVLVVTGLDAQTDPVVNHLERSGSTLVNPLSLLGESGLSNKHVGCLWWDDCLIDASGVGYVIVRDENGLTMAGQQRVARAIVAGVQ</sequence>
<gene>
    <name evidence="2" type="ORF">UFOPK1421_01286</name>
</gene>
<dbReference type="EMBL" id="CAEZSL010000165">
    <property type="protein sequence ID" value="CAB4551089.1"/>
    <property type="molecule type" value="Genomic_DNA"/>
</dbReference>
<dbReference type="AlphaFoldDB" id="A0A6J6CL81"/>
<keyword evidence="1" id="KW-1133">Transmembrane helix</keyword>
<evidence type="ECO:0000256" key="1">
    <source>
        <dbReference type="SAM" id="Phobius"/>
    </source>
</evidence>
<feature type="transmembrane region" description="Helical" evidence="1">
    <location>
        <begin position="17"/>
        <end position="34"/>
    </location>
</feature>